<gene>
    <name evidence="1" type="ORF">TWF481_007695</name>
</gene>
<accession>A0AAV9WC84</accession>
<evidence type="ECO:0000313" key="2">
    <source>
        <dbReference type="Proteomes" id="UP001370758"/>
    </source>
</evidence>
<comment type="caution">
    <text evidence="1">The sequence shown here is derived from an EMBL/GenBank/DDBJ whole genome shotgun (WGS) entry which is preliminary data.</text>
</comment>
<evidence type="ECO:0000313" key="1">
    <source>
        <dbReference type="EMBL" id="KAK6505804.1"/>
    </source>
</evidence>
<protein>
    <submittedName>
        <fullName evidence="1">Uncharacterized protein</fullName>
    </submittedName>
</protein>
<organism evidence="1 2">
    <name type="scientific">Arthrobotrys musiformis</name>
    <dbReference type="NCBI Taxonomy" id="47236"/>
    <lineage>
        <taxon>Eukaryota</taxon>
        <taxon>Fungi</taxon>
        <taxon>Dikarya</taxon>
        <taxon>Ascomycota</taxon>
        <taxon>Pezizomycotina</taxon>
        <taxon>Orbiliomycetes</taxon>
        <taxon>Orbiliales</taxon>
        <taxon>Orbiliaceae</taxon>
        <taxon>Arthrobotrys</taxon>
    </lineage>
</organism>
<dbReference type="AlphaFoldDB" id="A0AAV9WC84"/>
<keyword evidence="2" id="KW-1185">Reference proteome</keyword>
<sequence length="250" mass="28100">MVLDRILRYFISVGYEFSTEQPSLIGSLLFGSSENAKTIFYNEIDYIPVDSSSIEIFLSLLTKPNNIKDGKIAGAPEKLGILLKKLGKAVEDGDCEITDPCFEGLLRSNGAIPSGDLVDSLVMLLNARANLYDDSPGGSYTYGLGLDTPIRRMFCAEAHFYGTEKEWYTALVKCRYQYDVQQVFSWEGKMLGFSPQEYYAFCEGVAGVDLGCVELFLTYQTGRKELKDLIDKKAQEVLREEHGRIPEEWI</sequence>
<reference evidence="1 2" key="1">
    <citation type="submission" date="2023-08" db="EMBL/GenBank/DDBJ databases">
        <authorList>
            <person name="Palmer J.M."/>
        </authorList>
    </citation>
    <scope>NUCLEOTIDE SEQUENCE [LARGE SCALE GENOMIC DNA]</scope>
    <source>
        <strain evidence="1 2">TWF481</strain>
    </source>
</reference>
<dbReference type="EMBL" id="JAVHJL010000004">
    <property type="protein sequence ID" value="KAK6505804.1"/>
    <property type="molecule type" value="Genomic_DNA"/>
</dbReference>
<dbReference type="Proteomes" id="UP001370758">
    <property type="component" value="Unassembled WGS sequence"/>
</dbReference>
<proteinExistence type="predicted"/>
<name>A0AAV9WC84_9PEZI</name>